<gene>
    <name evidence="1" type="ORF">S03H2_59552</name>
</gene>
<comment type="caution">
    <text evidence="1">The sequence shown here is derived from an EMBL/GenBank/DDBJ whole genome shotgun (WGS) entry which is preliminary data.</text>
</comment>
<dbReference type="Pfam" id="PF13447">
    <property type="entry name" value="Multi-haem_cyto"/>
    <property type="match status" value="1"/>
</dbReference>
<dbReference type="SUPFAM" id="SSF48695">
    <property type="entry name" value="Multiheme cytochromes"/>
    <property type="match status" value="1"/>
</dbReference>
<name>X1IN29_9ZZZZ</name>
<protein>
    <submittedName>
        <fullName evidence="1">Uncharacterized protein</fullName>
    </submittedName>
</protein>
<feature type="non-terminal residue" evidence="1">
    <location>
        <position position="1"/>
    </location>
</feature>
<dbReference type="AlphaFoldDB" id="X1IN29"/>
<feature type="non-terminal residue" evidence="1">
    <location>
        <position position="245"/>
    </location>
</feature>
<sequence>LIISINGIQNFDGAKISLKDPDELTNFESCLYCHGTEVMVEGMSTRETVLGEMEFPVLSGWPNQGVGRINPDGSMGSCAACHTRHQFSIEMARKPYTCSECHKGPDVPAYKVYQVSKHGNMFASISKDWDFEDVPWVVGEDFTAPTCAACHVSLIADPEGDVVAERTHQMNDRIWWRIVGVIYSHPHPKSPNTAIIRNKAGLPMPTELTGELASEYLIDEEEMAIRQERMRNVCLSCHSTQWVDN</sequence>
<evidence type="ECO:0000313" key="1">
    <source>
        <dbReference type="EMBL" id="GAH83117.1"/>
    </source>
</evidence>
<reference evidence="1" key="1">
    <citation type="journal article" date="2014" name="Front. Microbiol.">
        <title>High frequency of phylogenetically diverse reductive dehalogenase-homologous genes in deep subseafloor sedimentary metagenomes.</title>
        <authorList>
            <person name="Kawai M."/>
            <person name="Futagami T."/>
            <person name="Toyoda A."/>
            <person name="Takaki Y."/>
            <person name="Nishi S."/>
            <person name="Hori S."/>
            <person name="Arai W."/>
            <person name="Tsubouchi T."/>
            <person name="Morono Y."/>
            <person name="Uchiyama I."/>
            <person name="Ito T."/>
            <person name="Fujiyama A."/>
            <person name="Inagaki F."/>
            <person name="Takami H."/>
        </authorList>
    </citation>
    <scope>NUCLEOTIDE SEQUENCE</scope>
    <source>
        <strain evidence="1">Expedition CK06-06</strain>
    </source>
</reference>
<organism evidence="1">
    <name type="scientific">marine sediment metagenome</name>
    <dbReference type="NCBI Taxonomy" id="412755"/>
    <lineage>
        <taxon>unclassified sequences</taxon>
        <taxon>metagenomes</taxon>
        <taxon>ecological metagenomes</taxon>
    </lineage>
</organism>
<dbReference type="InterPro" id="IPR036280">
    <property type="entry name" value="Multihaem_cyt_sf"/>
</dbReference>
<proteinExistence type="predicted"/>
<dbReference type="Gene3D" id="3.90.10.10">
    <property type="entry name" value="Cytochrome C3"/>
    <property type="match status" value="1"/>
</dbReference>
<dbReference type="EMBL" id="BARU01038297">
    <property type="protein sequence ID" value="GAH83117.1"/>
    <property type="molecule type" value="Genomic_DNA"/>
</dbReference>
<accession>X1IN29</accession>
<dbReference type="Gene3D" id="1.20.850.10">
    <property type="entry name" value="Hydroxylamine Oxidoreductase, Chain A, domain 2"/>
    <property type="match status" value="1"/>
</dbReference>